<accession>A0A382VXB9</accession>
<dbReference type="EMBL" id="UINC01155371">
    <property type="protein sequence ID" value="SVD51182.1"/>
    <property type="molecule type" value="Genomic_DNA"/>
</dbReference>
<evidence type="ECO:0000313" key="2">
    <source>
        <dbReference type="EMBL" id="SVD51182.1"/>
    </source>
</evidence>
<dbReference type="PANTHER" id="PTHR34383">
    <property type="entry name" value="POLYPHOSPHATE:AMP PHOSPHOTRANSFERASE-RELATED"/>
    <property type="match status" value="1"/>
</dbReference>
<name>A0A382VXB9_9ZZZZ</name>
<dbReference type="Pfam" id="PF03976">
    <property type="entry name" value="PPK2"/>
    <property type="match status" value="1"/>
</dbReference>
<feature type="domain" description="Polyphosphate kinase-2-related" evidence="1">
    <location>
        <begin position="2"/>
        <end position="121"/>
    </location>
</feature>
<protein>
    <recommendedName>
        <fullName evidence="1">Polyphosphate kinase-2-related domain-containing protein</fullName>
    </recommendedName>
</protein>
<feature type="non-terminal residue" evidence="2">
    <location>
        <position position="1"/>
    </location>
</feature>
<dbReference type="PANTHER" id="PTHR34383:SF3">
    <property type="entry name" value="POLYPHOSPHATE:AMP PHOSPHOTRANSFERASE"/>
    <property type="match status" value="1"/>
</dbReference>
<dbReference type="InterPro" id="IPR022488">
    <property type="entry name" value="PPK2-related"/>
</dbReference>
<dbReference type="Gene3D" id="3.40.50.300">
    <property type="entry name" value="P-loop containing nucleotide triphosphate hydrolases"/>
    <property type="match status" value="1"/>
</dbReference>
<dbReference type="AlphaFoldDB" id="A0A382VXB9"/>
<reference evidence="2" key="1">
    <citation type="submission" date="2018-05" db="EMBL/GenBank/DDBJ databases">
        <authorList>
            <person name="Lanie J.A."/>
            <person name="Ng W.-L."/>
            <person name="Kazmierczak K.M."/>
            <person name="Andrzejewski T.M."/>
            <person name="Davidsen T.M."/>
            <person name="Wayne K.J."/>
            <person name="Tettelin H."/>
            <person name="Glass J.I."/>
            <person name="Rusch D."/>
            <person name="Podicherti R."/>
            <person name="Tsui H.-C.T."/>
            <person name="Winkler M.E."/>
        </authorList>
    </citation>
    <scope>NUCLEOTIDE SEQUENCE</scope>
</reference>
<proteinExistence type="predicted"/>
<dbReference type="InterPro" id="IPR027417">
    <property type="entry name" value="P-loop_NTPase"/>
</dbReference>
<organism evidence="2">
    <name type="scientific">marine metagenome</name>
    <dbReference type="NCBI Taxonomy" id="408172"/>
    <lineage>
        <taxon>unclassified sequences</taxon>
        <taxon>metagenomes</taxon>
        <taxon>ecological metagenomes</taxon>
    </lineage>
</organism>
<dbReference type="SUPFAM" id="SSF52540">
    <property type="entry name" value="P-loop containing nucleoside triphosphate hydrolases"/>
    <property type="match status" value="1"/>
</dbReference>
<sequence>VRNLVPRKEWSSRYDRINDFEKQLTDSGITILKFFLHISKEEQLERLQARLDNTNKRWKFSKADLSERKLWDDYQVAYTDALNKCNTTHAPWHIICADRKWHRNLTISSIVRNTLEQMNPEYPPAEEGLEDIILT</sequence>
<evidence type="ECO:0000259" key="1">
    <source>
        <dbReference type="Pfam" id="PF03976"/>
    </source>
</evidence>
<gene>
    <name evidence="2" type="ORF">METZ01_LOCUS404036</name>
</gene>